<protein>
    <submittedName>
        <fullName evidence="3">Early transcribed membrane protein 10.2</fullName>
    </submittedName>
</protein>
<evidence type="ECO:0000313" key="3">
    <source>
        <dbReference type="EMBL" id="SOV79920.1"/>
    </source>
</evidence>
<organism evidence="3 4">
    <name type="scientific">Plasmodium reichenowi</name>
    <dbReference type="NCBI Taxonomy" id="5854"/>
    <lineage>
        <taxon>Eukaryota</taxon>
        <taxon>Sar</taxon>
        <taxon>Alveolata</taxon>
        <taxon>Apicomplexa</taxon>
        <taxon>Aconoidasida</taxon>
        <taxon>Haemosporida</taxon>
        <taxon>Plasmodiidae</taxon>
        <taxon>Plasmodium</taxon>
        <taxon>Plasmodium (Laverania)</taxon>
    </lineage>
</organism>
<dbReference type="Proteomes" id="UP000240500">
    <property type="component" value="Chromosome 10"/>
</dbReference>
<feature type="region of interest" description="Disordered" evidence="1">
    <location>
        <begin position="196"/>
        <end position="355"/>
    </location>
</feature>
<dbReference type="VEuPathDB" id="PlasmoDB:PRG01_1031700"/>
<feature type="compositionally biased region" description="Polar residues" evidence="1">
    <location>
        <begin position="262"/>
        <end position="277"/>
    </location>
</feature>
<keyword evidence="2" id="KW-0812">Transmembrane</keyword>
<gene>
    <name evidence="3" type="ORF">PRG01_1031700</name>
</gene>
<evidence type="ECO:0000313" key="4">
    <source>
        <dbReference type="Proteomes" id="UP000240500"/>
    </source>
</evidence>
<feature type="compositionally biased region" description="Polar residues" evidence="1">
    <location>
        <begin position="334"/>
        <end position="355"/>
    </location>
</feature>
<feature type="region of interest" description="Disordered" evidence="1">
    <location>
        <begin position="117"/>
        <end position="141"/>
    </location>
</feature>
<keyword evidence="2" id="KW-1133">Transmembrane helix</keyword>
<keyword evidence="2" id="KW-0472">Membrane</keyword>
<feature type="transmembrane region" description="Helical" evidence="2">
    <location>
        <begin position="6"/>
        <end position="24"/>
    </location>
</feature>
<reference evidence="3 4" key="1">
    <citation type="submission" date="2016-09" db="EMBL/GenBank/DDBJ databases">
        <authorList>
            <consortium name="Pathogen Informatics"/>
        </authorList>
    </citation>
    <scope>NUCLEOTIDE SEQUENCE [LARGE SCALE GENOMIC DNA]</scope>
</reference>
<proteinExistence type="predicted"/>
<dbReference type="NCBIfam" id="TIGR01495">
    <property type="entry name" value="ETRAMP"/>
    <property type="match status" value="1"/>
</dbReference>
<accession>A0A2P9DHI0</accession>
<dbReference type="Pfam" id="PF09716">
    <property type="entry name" value="ETRAMP"/>
    <property type="match status" value="1"/>
</dbReference>
<dbReference type="AlphaFoldDB" id="A0A2P9DHI0"/>
<feature type="compositionally biased region" description="Basic residues" evidence="1">
    <location>
        <begin position="117"/>
        <end position="131"/>
    </location>
</feature>
<evidence type="ECO:0000256" key="1">
    <source>
        <dbReference type="SAM" id="MobiDB-lite"/>
    </source>
</evidence>
<feature type="transmembrane region" description="Helical" evidence="2">
    <location>
        <begin position="54"/>
        <end position="79"/>
    </location>
</feature>
<dbReference type="OrthoDB" id="386820at2759"/>
<feature type="compositionally biased region" description="Low complexity" evidence="1">
    <location>
        <begin position="289"/>
        <end position="328"/>
    </location>
</feature>
<dbReference type="EMBL" id="LT969573">
    <property type="protein sequence ID" value="SOV79920.1"/>
    <property type="molecule type" value="Genomic_DNA"/>
</dbReference>
<sequence length="355" mass="39156">MKVGKLFFLLNILVVCHFIISCLCRTGQTTRGNLLALKAIEQDLQQKKKRKRNLILYSLGSAALIAALVVTGIGLNMYMKKKKDDSDVQEIIDEKDEKVKEKPAEKKKSTVKIVSKRVPVKSKSSHGKSKARTVNSEVSPKLSDEKKEDLLKFSDKDLLLAAESLKELKPKYDENTQGSDFFKNINEPRKLASFSLYDALDDASEQNQNKDAESSTGPIPTPTESSLGILDGKKDTSTDYMDPLNPDGSFKSDSSEDKPTSESEGTTPESNFDSKTPQIKEIDEPFIVPSYYPTTGPNPNTHGPPSRRTSTSRSYGSSNRSSSGTSTRSKSRSNPLRDSSGMSSGRSTTPRVRKE</sequence>
<feature type="compositionally biased region" description="Polar residues" evidence="1">
    <location>
        <begin position="214"/>
        <end position="226"/>
    </location>
</feature>
<dbReference type="PROSITE" id="PS51257">
    <property type="entry name" value="PROKAR_LIPOPROTEIN"/>
    <property type="match status" value="1"/>
</dbReference>
<evidence type="ECO:0000256" key="2">
    <source>
        <dbReference type="SAM" id="Phobius"/>
    </source>
</evidence>
<name>A0A2P9DHI0_PLARE</name>
<dbReference type="VEuPathDB" id="PlasmoDB:PRCDC_1032500"/>
<dbReference type="InterPro" id="IPR006389">
    <property type="entry name" value="Early_transc_mb_plasmodium"/>
</dbReference>